<accession>A0A0C3CSR9</accession>
<sequence length="475" mass="51732">MDSKAYDYGVHYKPSSVSNKALTLDQLKQSNISYVRVQVLDYTNTVRCRILSVPYFLAMLDSTRPGMGISKAVLGAVFHTLAEGFSSSGEYLCVPDLSSLRICPYSPKHAAVMAWLQEKTPYPSADNKLTVDVQLCPRAILQRIVRRANASGVSFLVGFESEFILLKSTRPVEAVQEHYPMDTKALLAGSIEEKLLEEISDGIQASGIELQLYHAEAAPGQFEVVTGPLTPLEAADALVHTREIILHTAAKHGLRATFAPRINTSAPGSSAHVHISVHSQRAIKTAEALSSPESSFLASLLTNLPAVTALTMPIPVSYQRMVDGIWSGGTYVSWGTENREAPIRLTNATSPSSRNFEIRCVDATANPYIALAGILGLGLDGIEKGVELTMQDCPGPVPAANMTEEGRRALGITTRMPLSWEESRSKFKMNKLLTESILGPEFTETYLVVNQCLAESLNAGGEDDEANLRRLVEFY</sequence>
<dbReference type="GO" id="GO:0006542">
    <property type="term" value="P:glutamine biosynthetic process"/>
    <property type="evidence" value="ECO:0007669"/>
    <property type="project" value="InterPro"/>
</dbReference>
<dbReference type="PANTHER" id="PTHR43785:SF2">
    <property type="entry name" value="TYPE-1 GLUTAMINE SYNTHETASE 1"/>
    <property type="match status" value="1"/>
</dbReference>
<dbReference type="InterPro" id="IPR014746">
    <property type="entry name" value="Gln_synth/guanido_kin_cat_dom"/>
</dbReference>
<dbReference type="SMART" id="SM01230">
    <property type="entry name" value="Gln-synt_C"/>
    <property type="match status" value="1"/>
</dbReference>
<dbReference type="HOGENOM" id="CLU_017290_6_1_1"/>
<dbReference type="STRING" id="686832.A0A0C3CSR9"/>
<evidence type="ECO:0000259" key="5">
    <source>
        <dbReference type="PROSITE" id="PS51987"/>
    </source>
</evidence>
<dbReference type="SUPFAM" id="SSF55931">
    <property type="entry name" value="Glutamine synthetase/guanido kinase"/>
    <property type="match status" value="1"/>
</dbReference>
<feature type="domain" description="GS catalytic" evidence="5">
    <location>
        <begin position="137"/>
        <end position="475"/>
    </location>
</feature>
<dbReference type="OrthoDB" id="3364440at2759"/>
<reference evidence="7" key="2">
    <citation type="submission" date="2015-01" db="EMBL/GenBank/DDBJ databases">
        <title>Evolutionary Origins and Diversification of the Mycorrhizal Mutualists.</title>
        <authorList>
            <consortium name="DOE Joint Genome Institute"/>
            <consortium name="Mycorrhizal Genomics Consortium"/>
            <person name="Kohler A."/>
            <person name="Kuo A."/>
            <person name="Nagy L.G."/>
            <person name="Floudas D."/>
            <person name="Copeland A."/>
            <person name="Barry K.W."/>
            <person name="Cichocki N."/>
            <person name="Veneault-Fourrey C."/>
            <person name="LaButti K."/>
            <person name="Lindquist E.A."/>
            <person name="Lipzen A."/>
            <person name="Lundell T."/>
            <person name="Morin E."/>
            <person name="Murat C."/>
            <person name="Riley R."/>
            <person name="Ohm R."/>
            <person name="Sun H."/>
            <person name="Tunlid A."/>
            <person name="Henrissat B."/>
            <person name="Grigoriev I.V."/>
            <person name="Hibbett D.S."/>
            <person name="Martin F."/>
        </authorList>
    </citation>
    <scope>NUCLEOTIDE SEQUENCE [LARGE SCALE GENOMIC DNA]</scope>
    <source>
        <strain evidence="7">h7</strain>
    </source>
</reference>
<evidence type="ECO:0000256" key="4">
    <source>
        <dbReference type="RuleBase" id="RU000384"/>
    </source>
</evidence>
<dbReference type="Pfam" id="PF00120">
    <property type="entry name" value="Gln-synt_C"/>
    <property type="match status" value="1"/>
</dbReference>
<gene>
    <name evidence="6" type="ORF">M413DRAFT_440624</name>
</gene>
<dbReference type="PROSITE" id="PS51987">
    <property type="entry name" value="GS_CATALYTIC"/>
    <property type="match status" value="1"/>
</dbReference>
<dbReference type="InterPro" id="IPR036651">
    <property type="entry name" value="Gln_synt_N_sf"/>
</dbReference>
<evidence type="ECO:0000256" key="2">
    <source>
        <dbReference type="ARBA" id="ARBA00022598"/>
    </source>
</evidence>
<dbReference type="SUPFAM" id="SSF54368">
    <property type="entry name" value="Glutamine synthetase, N-terminal domain"/>
    <property type="match status" value="1"/>
</dbReference>
<comment type="similarity">
    <text evidence="3 4">Belongs to the glutamine synthetase family.</text>
</comment>
<name>A0A0C3CSR9_HEBCY</name>
<dbReference type="GO" id="GO:0004356">
    <property type="term" value="F:glutamine synthetase activity"/>
    <property type="evidence" value="ECO:0007669"/>
    <property type="project" value="InterPro"/>
</dbReference>
<proteinExistence type="inferred from homology"/>
<keyword evidence="7" id="KW-1185">Reference proteome</keyword>
<dbReference type="Gene3D" id="3.10.20.70">
    <property type="entry name" value="Glutamine synthetase, N-terminal domain"/>
    <property type="match status" value="1"/>
</dbReference>
<dbReference type="Gene3D" id="3.30.590.10">
    <property type="entry name" value="Glutamine synthetase/guanido kinase, catalytic domain"/>
    <property type="match status" value="1"/>
</dbReference>
<dbReference type="Proteomes" id="UP000053424">
    <property type="component" value="Unassembled WGS sequence"/>
</dbReference>
<reference evidence="6 7" key="1">
    <citation type="submission" date="2014-04" db="EMBL/GenBank/DDBJ databases">
        <authorList>
            <consortium name="DOE Joint Genome Institute"/>
            <person name="Kuo A."/>
            <person name="Gay G."/>
            <person name="Dore J."/>
            <person name="Kohler A."/>
            <person name="Nagy L.G."/>
            <person name="Floudas D."/>
            <person name="Copeland A."/>
            <person name="Barry K.W."/>
            <person name="Cichocki N."/>
            <person name="Veneault-Fourrey C."/>
            <person name="LaButti K."/>
            <person name="Lindquist E.A."/>
            <person name="Lipzen A."/>
            <person name="Lundell T."/>
            <person name="Morin E."/>
            <person name="Murat C."/>
            <person name="Sun H."/>
            <person name="Tunlid A."/>
            <person name="Henrissat B."/>
            <person name="Grigoriev I.V."/>
            <person name="Hibbett D.S."/>
            <person name="Martin F."/>
            <person name="Nordberg H.P."/>
            <person name="Cantor M.N."/>
            <person name="Hua S.X."/>
        </authorList>
    </citation>
    <scope>NUCLEOTIDE SEQUENCE [LARGE SCALE GENOMIC DNA]</scope>
    <source>
        <strain evidence="7">h7</strain>
    </source>
</reference>
<dbReference type="AlphaFoldDB" id="A0A0C3CSR9"/>
<evidence type="ECO:0000313" key="7">
    <source>
        <dbReference type="Proteomes" id="UP000053424"/>
    </source>
</evidence>
<evidence type="ECO:0000256" key="3">
    <source>
        <dbReference type="PROSITE-ProRule" id="PRU01331"/>
    </source>
</evidence>
<evidence type="ECO:0000313" key="6">
    <source>
        <dbReference type="EMBL" id="KIM47094.1"/>
    </source>
</evidence>
<evidence type="ECO:0000256" key="1">
    <source>
        <dbReference type="ARBA" id="ARBA00021364"/>
    </source>
</evidence>
<organism evidence="6 7">
    <name type="scientific">Hebeloma cylindrosporum</name>
    <dbReference type="NCBI Taxonomy" id="76867"/>
    <lineage>
        <taxon>Eukaryota</taxon>
        <taxon>Fungi</taxon>
        <taxon>Dikarya</taxon>
        <taxon>Basidiomycota</taxon>
        <taxon>Agaricomycotina</taxon>
        <taxon>Agaricomycetes</taxon>
        <taxon>Agaricomycetidae</taxon>
        <taxon>Agaricales</taxon>
        <taxon>Agaricineae</taxon>
        <taxon>Hymenogastraceae</taxon>
        <taxon>Hebeloma</taxon>
    </lineage>
</organism>
<keyword evidence="2" id="KW-0436">Ligase</keyword>
<dbReference type="InterPro" id="IPR008146">
    <property type="entry name" value="Gln_synth_cat_dom"/>
</dbReference>
<protein>
    <recommendedName>
        <fullName evidence="1">Glutamine synthetase</fullName>
    </recommendedName>
</protein>
<dbReference type="PANTHER" id="PTHR43785">
    <property type="entry name" value="GAMMA-GLUTAMYLPUTRESCINE SYNTHETASE"/>
    <property type="match status" value="1"/>
</dbReference>
<dbReference type="EMBL" id="KN831770">
    <property type="protein sequence ID" value="KIM47094.1"/>
    <property type="molecule type" value="Genomic_DNA"/>
</dbReference>